<dbReference type="GO" id="GO:1902584">
    <property type="term" value="P:positive regulation of response to water deprivation"/>
    <property type="evidence" value="ECO:0007669"/>
    <property type="project" value="UniProtKB-ARBA"/>
</dbReference>
<dbReference type="FunFam" id="1.10.10.60:FF:000355">
    <property type="entry name" value="Transcription factor MYB124"/>
    <property type="match status" value="1"/>
</dbReference>
<dbReference type="VEuPathDB" id="FungiDB:Bcin10g04400"/>
<feature type="domain" description="HTH myb-type" evidence="7">
    <location>
        <begin position="2"/>
        <end position="57"/>
    </location>
</feature>
<proteinExistence type="predicted"/>
<dbReference type="OMA" id="DWCRIAD"/>
<comment type="subcellular location">
    <subcellularLocation>
        <location evidence="1">Nucleus</location>
    </subcellularLocation>
</comment>
<dbReference type="Pfam" id="PF13921">
    <property type="entry name" value="Myb_DNA-bind_6"/>
    <property type="match status" value="1"/>
</dbReference>
<organism evidence="8 9">
    <name type="scientific">Botryotinia fuckeliana (strain B05.10)</name>
    <name type="common">Noble rot fungus</name>
    <name type="synonym">Botrytis cinerea</name>
    <dbReference type="NCBI Taxonomy" id="332648"/>
    <lineage>
        <taxon>Eukaryota</taxon>
        <taxon>Fungi</taxon>
        <taxon>Dikarya</taxon>
        <taxon>Ascomycota</taxon>
        <taxon>Pezizomycotina</taxon>
        <taxon>Leotiomycetes</taxon>
        <taxon>Helotiales</taxon>
        <taxon>Sclerotiniaceae</taxon>
        <taxon>Botrytis</taxon>
    </lineage>
</organism>
<dbReference type="KEGG" id="bfu:BCIN_10g04400"/>
<dbReference type="GO" id="GO:0050891">
    <property type="term" value="P:multicellular organismal-level water homeostasis"/>
    <property type="evidence" value="ECO:0007669"/>
    <property type="project" value="UniProtKB-ARBA"/>
</dbReference>
<dbReference type="GO" id="GO:1902806">
    <property type="term" value="P:regulation of cell cycle G1/S phase transition"/>
    <property type="evidence" value="ECO:0007669"/>
    <property type="project" value="UniProtKB-ARBA"/>
</dbReference>
<feature type="domain" description="Myb-like" evidence="6">
    <location>
        <begin position="54"/>
        <end position="104"/>
    </location>
</feature>
<sequence>MSSSHRRGPWSPAEDSYLVQLVHTQGALNWVRIAQLIGSRSPKQCRERYHQNLKPTLNHDPISPEEGLQIERLVGEMGKRWAEIARRLQGRSDNAVKNWWNGSMNRRRRLVLRRRTSSHSHSFNEQSETLSFARPVHSHSHTTSRHIDTFSSRRIHASLPSPSVSEASRAESLDGAPSLISDTCSNFSISPRVASSPSLELPPLSSFDRLNSRRPSLPQLQIRPNTSPYASEFESQSLCHPSLERESYYTHAHFNSMKSSHHSRGPSVASISVNYPQLRAEQQYPSSLPPSPPRDSHHQHEYYISGRAQQQETPRGAPQPLTAPPSPQHIQLAPIRSISPGNTYSREAKERDTRMQLTNLLL</sequence>
<keyword evidence="9" id="KW-1185">Reference proteome</keyword>
<evidence type="ECO:0000313" key="8">
    <source>
        <dbReference type="EMBL" id="ATZ54437.1"/>
    </source>
</evidence>
<dbReference type="GO" id="GO:1901002">
    <property type="term" value="P:positive regulation of response to salt stress"/>
    <property type="evidence" value="ECO:0007669"/>
    <property type="project" value="UniProtKB-ARBA"/>
</dbReference>
<dbReference type="PROSITE" id="PS50090">
    <property type="entry name" value="MYB_LIKE"/>
    <property type="match status" value="2"/>
</dbReference>
<dbReference type="GO" id="GO:0000978">
    <property type="term" value="F:RNA polymerase II cis-regulatory region sequence-specific DNA binding"/>
    <property type="evidence" value="ECO:0007669"/>
    <property type="project" value="TreeGrafter"/>
</dbReference>
<dbReference type="InterPro" id="IPR009057">
    <property type="entry name" value="Homeodomain-like_sf"/>
</dbReference>
<dbReference type="GO" id="GO:0000278">
    <property type="term" value="P:mitotic cell cycle"/>
    <property type="evidence" value="ECO:0007669"/>
    <property type="project" value="TreeGrafter"/>
</dbReference>
<accession>A0A384JVZ6</accession>
<feature type="compositionally biased region" description="Low complexity" evidence="5">
    <location>
        <begin position="195"/>
        <end position="206"/>
    </location>
</feature>
<evidence type="ECO:0000259" key="7">
    <source>
        <dbReference type="PROSITE" id="PS51294"/>
    </source>
</evidence>
<keyword evidence="2" id="KW-0677">Repeat</keyword>
<dbReference type="PROSITE" id="PS51294">
    <property type="entry name" value="HTH_MYB"/>
    <property type="match status" value="2"/>
</dbReference>
<feature type="compositionally biased region" description="Polar residues" evidence="5">
    <location>
        <begin position="119"/>
        <end position="130"/>
    </location>
</feature>
<dbReference type="OrthoDB" id="2143914at2759"/>
<dbReference type="SMART" id="SM00717">
    <property type="entry name" value="SANT"/>
    <property type="match status" value="2"/>
</dbReference>
<evidence type="ECO:0000256" key="5">
    <source>
        <dbReference type="SAM" id="MobiDB-lite"/>
    </source>
</evidence>
<dbReference type="RefSeq" id="XP_001557435.1">
    <property type="nucleotide sequence ID" value="XM_001557385.2"/>
</dbReference>
<feature type="domain" description="Myb-like" evidence="6">
    <location>
        <begin position="2"/>
        <end position="53"/>
    </location>
</feature>
<dbReference type="GO" id="GO:2000037">
    <property type="term" value="P:regulation of stomatal complex patterning"/>
    <property type="evidence" value="ECO:0007669"/>
    <property type="project" value="UniProtKB-ARBA"/>
</dbReference>
<dbReference type="PANTHER" id="PTHR45614:SF25">
    <property type="entry name" value="MYB PROTEIN"/>
    <property type="match status" value="1"/>
</dbReference>
<gene>
    <name evidence="8" type="ORF">BCIN_10g04400</name>
</gene>
<feature type="region of interest" description="Disordered" evidence="5">
    <location>
        <begin position="113"/>
        <end position="170"/>
    </location>
</feature>
<reference evidence="8 9" key="3">
    <citation type="journal article" date="2017" name="Mol. Plant Pathol.">
        <title>A gapless genome sequence of the fungus Botrytis cinerea.</title>
        <authorList>
            <person name="Van Kan J.A."/>
            <person name="Stassen J.H."/>
            <person name="Mosbach A."/>
            <person name="Van Der Lee T.A."/>
            <person name="Faino L."/>
            <person name="Farmer A.D."/>
            <person name="Papasotiriou D.G."/>
            <person name="Zhou S."/>
            <person name="Seidl M.F."/>
            <person name="Cottam E."/>
            <person name="Edel D."/>
            <person name="Hahn M."/>
            <person name="Schwartz D.C."/>
            <person name="Dietrich R.A."/>
            <person name="Widdison S."/>
            <person name="Scalliet G."/>
        </authorList>
    </citation>
    <scope>NUCLEOTIDE SEQUENCE [LARGE SCALE GENOMIC DNA]</scope>
    <source>
        <strain evidence="8 9">B05.10</strain>
    </source>
</reference>
<dbReference type="InterPro" id="IPR001005">
    <property type="entry name" value="SANT/Myb"/>
</dbReference>
<evidence type="ECO:0000313" key="9">
    <source>
        <dbReference type="Proteomes" id="UP000001798"/>
    </source>
</evidence>
<protein>
    <submittedName>
        <fullName evidence="8">Uncharacterized protein</fullName>
    </submittedName>
</protein>
<dbReference type="Proteomes" id="UP000001798">
    <property type="component" value="Chromosome 10"/>
</dbReference>
<dbReference type="CDD" id="cd00167">
    <property type="entry name" value="SANT"/>
    <property type="match status" value="2"/>
</dbReference>
<dbReference type="Gene3D" id="1.10.10.60">
    <property type="entry name" value="Homeodomain-like"/>
    <property type="match status" value="2"/>
</dbReference>
<name>A0A384JVZ6_BOTFB</name>
<dbReference type="InterPro" id="IPR017930">
    <property type="entry name" value="Myb_dom"/>
</dbReference>
<dbReference type="GO" id="GO:0045944">
    <property type="term" value="P:positive regulation of transcription by RNA polymerase II"/>
    <property type="evidence" value="ECO:0007669"/>
    <property type="project" value="TreeGrafter"/>
</dbReference>
<keyword evidence="3" id="KW-0238">DNA-binding</keyword>
<feature type="domain" description="HTH myb-type" evidence="7">
    <location>
        <begin position="58"/>
        <end position="108"/>
    </location>
</feature>
<dbReference type="InterPro" id="IPR050560">
    <property type="entry name" value="MYB_TF"/>
</dbReference>
<feature type="compositionally biased region" description="Polar residues" evidence="5">
    <location>
        <begin position="218"/>
        <end position="229"/>
    </location>
</feature>
<evidence type="ECO:0000256" key="1">
    <source>
        <dbReference type="ARBA" id="ARBA00004123"/>
    </source>
</evidence>
<feature type="region of interest" description="Disordered" evidence="5">
    <location>
        <begin position="303"/>
        <end position="352"/>
    </location>
</feature>
<reference evidence="8 9" key="1">
    <citation type="journal article" date="2011" name="PLoS Genet.">
        <title>Genomic analysis of the necrotrophic fungal pathogens Sclerotinia sclerotiorum and Botrytis cinerea.</title>
        <authorList>
            <person name="Amselem J."/>
            <person name="Cuomo C.A."/>
            <person name="van Kan J.A."/>
            <person name="Viaud M."/>
            <person name="Benito E.P."/>
            <person name="Couloux A."/>
            <person name="Coutinho P.M."/>
            <person name="de Vries R.P."/>
            <person name="Dyer P.S."/>
            <person name="Fillinger S."/>
            <person name="Fournier E."/>
            <person name="Gout L."/>
            <person name="Hahn M."/>
            <person name="Kohn L."/>
            <person name="Lapalu N."/>
            <person name="Plummer K.M."/>
            <person name="Pradier J.M."/>
            <person name="Quevillon E."/>
            <person name="Sharon A."/>
            <person name="Simon A."/>
            <person name="ten Have A."/>
            <person name="Tudzynski B."/>
            <person name="Tudzynski P."/>
            <person name="Wincker P."/>
            <person name="Andrew M."/>
            <person name="Anthouard V."/>
            <person name="Beever R.E."/>
            <person name="Beffa R."/>
            <person name="Benoit I."/>
            <person name="Bouzid O."/>
            <person name="Brault B."/>
            <person name="Chen Z."/>
            <person name="Choquer M."/>
            <person name="Collemare J."/>
            <person name="Cotton P."/>
            <person name="Danchin E.G."/>
            <person name="Da Silva C."/>
            <person name="Gautier A."/>
            <person name="Giraud C."/>
            <person name="Giraud T."/>
            <person name="Gonzalez C."/>
            <person name="Grossetete S."/>
            <person name="Guldener U."/>
            <person name="Henrissat B."/>
            <person name="Howlett B.J."/>
            <person name="Kodira C."/>
            <person name="Kretschmer M."/>
            <person name="Lappartient A."/>
            <person name="Leroch M."/>
            <person name="Levis C."/>
            <person name="Mauceli E."/>
            <person name="Neuveglise C."/>
            <person name="Oeser B."/>
            <person name="Pearson M."/>
            <person name="Poulain J."/>
            <person name="Poussereau N."/>
            <person name="Quesneville H."/>
            <person name="Rascle C."/>
            <person name="Schumacher J."/>
            <person name="Segurens B."/>
            <person name="Sexton A."/>
            <person name="Silva E."/>
            <person name="Sirven C."/>
            <person name="Soanes D.M."/>
            <person name="Talbot N.J."/>
            <person name="Templeton M."/>
            <person name="Yandava C."/>
            <person name="Yarden O."/>
            <person name="Zeng Q."/>
            <person name="Rollins J.A."/>
            <person name="Lebrun M.H."/>
            <person name="Dickman M."/>
        </authorList>
    </citation>
    <scope>NUCLEOTIDE SEQUENCE [LARGE SCALE GENOMIC DNA]</scope>
    <source>
        <strain evidence="8 9">B05.10</strain>
    </source>
</reference>
<dbReference type="SUPFAM" id="SSF46689">
    <property type="entry name" value="Homeodomain-like"/>
    <property type="match status" value="1"/>
</dbReference>
<dbReference type="GO" id="GO:0005634">
    <property type="term" value="C:nucleus"/>
    <property type="evidence" value="ECO:0007669"/>
    <property type="project" value="UniProtKB-SubCell"/>
</dbReference>
<dbReference type="PANTHER" id="PTHR45614">
    <property type="entry name" value="MYB PROTEIN-RELATED"/>
    <property type="match status" value="1"/>
</dbReference>
<dbReference type="GO" id="GO:0032875">
    <property type="term" value="P:regulation of DNA endoreduplication"/>
    <property type="evidence" value="ECO:0007669"/>
    <property type="project" value="UniProtKB-ARBA"/>
</dbReference>
<evidence type="ECO:0000256" key="2">
    <source>
        <dbReference type="ARBA" id="ARBA00022737"/>
    </source>
</evidence>
<reference evidence="8 9" key="2">
    <citation type="journal article" date="2012" name="Eukaryot. Cell">
        <title>Genome update of Botrytis cinerea strains B05.10 and T4.</title>
        <authorList>
            <person name="Staats M."/>
            <person name="van Kan J.A."/>
        </authorList>
    </citation>
    <scope>NUCLEOTIDE SEQUENCE [LARGE SCALE GENOMIC DNA]</scope>
    <source>
        <strain evidence="8 9">B05.10</strain>
    </source>
</reference>
<dbReference type="GeneID" id="5438028"/>
<keyword evidence="4" id="KW-0539">Nucleus</keyword>
<dbReference type="GO" id="GO:0000981">
    <property type="term" value="F:DNA-binding transcription factor activity, RNA polymerase II-specific"/>
    <property type="evidence" value="ECO:0007669"/>
    <property type="project" value="TreeGrafter"/>
</dbReference>
<dbReference type="EMBL" id="CP009814">
    <property type="protein sequence ID" value="ATZ54437.1"/>
    <property type="molecule type" value="Genomic_DNA"/>
</dbReference>
<evidence type="ECO:0000256" key="4">
    <source>
        <dbReference type="ARBA" id="ARBA00023242"/>
    </source>
</evidence>
<dbReference type="SMR" id="A0A384JVZ6"/>
<dbReference type="GO" id="GO:0033993">
    <property type="term" value="P:response to lipid"/>
    <property type="evidence" value="ECO:0007669"/>
    <property type="project" value="UniProtKB-ARBA"/>
</dbReference>
<evidence type="ECO:0000259" key="6">
    <source>
        <dbReference type="PROSITE" id="PS50090"/>
    </source>
</evidence>
<dbReference type="AlphaFoldDB" id="A0A384JVZ6"/>
<evidence type="ECO:0000256" key="3">
    <source>
        <dbReference type="ARBA" id="ARBA00023125"/>
    </source>
</evidence>
<feature type="region of interest" description="Disordered" evidence="5">
    <location>
        <begin position="192"/>
        <end position="229"/>
    </location>
</feature>